<dbReference type="GO" id="GO:0051607">
    <property type="term" value="P:defense response to virus"/>
    <property type="evidence" value="ECO:0007669"/>
    <property type="project" value="Ensembl"/>
</dbReference>
<dbReference type="InterPro" id="IPR001811">
    <property type="entry name" value="Chemokine_IL8-like_dom"/>
</dbReference>
<evidence type="ECO:0000256" key="1">
    <source>
        <dbReference type="ARBA" id="ARBA00004613"/>
    </source>
</evidence>
<evidence type="ECO:0000313" key="8">
    <source>
        <dbReference type="Ensembl" id="ENSOGAP00000010404.2"/>
    </source>
</evidence>
<dbReference type="GO" id="GO:1901741">
    <property type="term" value="P:positive regulation of myoblast fusion"/>
    <property type="evidence" value="ECO:0007669"/>
    <property type="project" value="Ensembl"/>
</dbReference>
<dbReference type="PRINTS" id="PR00437">
    <property type="entry name" value="SMALLCYTKCXC"/>
</dbReference>
<keyword evidence="5" id="KW-1015">Disulfide bond</keyword>
<evidence type="ECO:0000259" key="7">
    <source>
        <dbReference type="SMART" id="SM00199"/>
    </source>
</evidence>
<dbReference type="PANTHER" id="PTHR12015:SF210">
    <property type="entry name" value="C-X-C MOTIF CHEMOKINE 9"/>
    <property type="match status" value="1"/>
</dbReference>
<dbReference type="PANTHER" id="PTHR12015">
    <property type="entry name" value="SMALL INDUCIBLE CYTOKINE A"/>
    <property type="match status" value="1"/>
</dbReference>
<dbReference type="HOGENOM" id="CLU_143902_2_2_1"/>
<dbReference type="InterPro" id="IPR001089">
    <property type="entry name" value="Chemokine_CXC"/>
</dbReference>
<protein>
    <recommendedName>
        <fullName evidence="6">C-X-C motif chemokine</fullName>
    </recommendedName>
</protein>
<dbReference type="GO" id="GO:0009617">
    <property type="term" value="P:response to bacterium"/>
    <property type="evidence" value="ECO:0007669"/>
    <property type="project" value="Ensembl"/>
</dbReference>
<reference evidence="9" key="1">
    <citation type="submission" date="2011-03" db="EMBL/GenBank/DDBJ databases">
        <title>Version 3 of the genome sequence of Otolemur garnettii (Bushbaby).</title>
        <authorList>
            <consortium name="The Broad Institute Genome Sequencing Platform"/>
            <person name="Di Palma F."/>
            <person name="Johnson J."/>
            <person name="Lander E.S."/>
            <person name="Lindblad-Toh K."/>
            <person name="Jaffe D.B."/>
            <person name="Gnerre S."/>
            <person name="MacCallum I."/>
            <person name="Przybylski D."/>
            <person name="Ribeiro F.J."/>
            <person name="Burton J.N."/>
            <person name="Walker B.J."/>
            <person name="Sharpe T."/>
            <person name="Hall G."/>
        </authorList>
    </citation>
    <scope>NUCLEOTIDE SEQUENCE [LARGE SCALE GENOMIC DNA]</scope>
</reference>
<evidence type="ECO:0000256" key="4">
    <source>
        <dbReference type="ARBA" id="ARBA00022525"/>
    </source>
</evidence>
<dbReference type="Gene3D" id="2.40.50.40">
    <property type="match status" value="1"/>
</dbReference>
<dbReference type="GO" id="GO:0008009">
    <property type="term" value="F:chemokine activity"/>
    <property type="evidence" value="ECO:0007669"/>
    <property type="project" value="Ensembl"/>
</dbReference>
<evidence type="ECO:0000256" key="5">
    <source>
        <dbReference type="ARBA" id="ARBA00023157"/>
    </source>
</evidence>
<keyword evidence="3 6" id="KW-0202">Cytokine</keyword>
<dbReference type="GO" id="GO:0042127">
    <property type="term" value="P:regulation of cell population proliferation"/>
    <property type="evidence" value="ECO:0007669"/>
    <property type="project" value="Ensembl"/>
</dbReference>
<dbReference type="InParanoid" id="H0X568"/>
<dbReference type="GO" id="GO:0007189">
    <property type="term" value="P:adenylate cyclase-activating G protein-coupled receptor signaling pathway"/>
    <property type="evidence" value="ECO:0007669"/>
    <property type="project" value="Ensembl"/>
</dbReference>
<organism evidence="8 9">
    <name type="scientific">Otolemur garnettii</name>
    <name type="common">Small-eared galago</name>
    <name type="synonym">Garnett's greater bushbaby</name>
    <dbReference type="NCBI Taxonomy" id="30611"/>
    <lineage>
        <taxon>Eukaryota</taxon>
        <taxon>Metazoa</taxon>
        <taxon>Chordata</taxon>
        <taxon>Craniata</taxon>
        <taxon>Vertebrata</taxon>
        <taxon>Euteleostomi</taxon>
        <taxon>Mammalia</taxon>
        <taxon>Eutheria</taxon>
        <taxon>Euarchontoglires</taxon>
        <taxon>Primates</taxon>
        <taxon>Strepsirrhini</taxon>
        <taxon>Lorisiformes</taxon>
        <taxon>Galagidae</taxon>
        <taxon>Otolemur</taxon>
    </lineage>
</organism>
<reference evidence="8" key="2">
    <citation type="submission" date="2025-08" db="UniProtKB">
        <authorList>
            <consortium name="Ensembl"/>
        </authorList>
    </citation>
    <scope>IDENTIFICATION</scope>
</reference>
<dbReference type="FunFam" id="2.40.50.40:FF:000004">
    <property type="entry name" value="C-X-C motif chemokine"/>
    <property type="match status" value="1"/>
</dbReference>
<dbReference type="SUPFAM" id="SSF54117">
    <property type="entry name" value="Interleukin 8-like chemokines"/>
    <property type="match status" value="1"/>
</dbReference>
<dbReference type="InterPro" id="IPR033899">
    <property type="entry name" value="CXC_Chemokine_domain"/>
</dbReference>
<dbReference type="AlphaFoldDB" id="H0X568"/>
<dbReference type="InterPro" id="IPR018048">
    <property type="entry name" value="Chemokine_CXC_CS"/>
</dbReference>
<feature type="signal peptide" evidence="6">
    <location>
        <begin position="1"/>
        <end position="22"/>
    </location>
</feature>
<dbReference type="GO" id="GO:0005615">
    <property type="term" value="C:extracellular space"/>
    <property type="evidence" value="ECO:0007669"/>
    <property type="project" value="UniProtKB-UniRule"/>
</dbReference>
<dbReference type="InterPro" id="IPR036048">
    <property type="entry name" value="Interleukin_8-like_sf"/>
</dbReference>
<proteinExistence type="inferred from homology"/>
<dbReference type="EMBL" id="AAQR03072397">
    <property type="status" value="NOT_ANNOTATED_CDS"/>
    <property type="molecule type" value="Genomic_DNA"/>
</dbReference>
<name>H0X568_OTOGA</name>
<dbReference type="SMART" id="SM00199">
    <property type="entry name" value="SCY"/>
    <property type="match status" value="1"/>
</dbReference>
<dbReference type="GO" id="GO:0045663">
    <property type="term" value="P:positive regulation of myoblast differentiation"/>
    <property type="evidence" value="ECO:0007669"/>
    <property type="project" value="Ensembl"/>
</dbReference>
<dbReference type="Ensembl" id="ENSOGAT00000011630.2">
    <property type="protein sequence ID" value="ENSOGAP00000010404.2"/>
    <property type="gene ID" value="ENSOGAG00000011627.2"/>
</dbReference>
<feature type="chain" id="PRO_5005133482" description="C-X-C motif chemokine" evidence="6">
    <location>
        <begin position="23"/>
        <end position="131"/>
    </location>
</feature>
<dbReference type="GeneTree" id="ENSGT00940000161751"/>
<dbReference type="STRING" id="30611.ENSOGAP00000010404"/>
<dbReference type="GO" id="GO:0009897">
    <property type="term" value="C:external side of plasma membrane"/>
    <property type="evidence" value="ECO:0007669"/>
    <property type="project" value="Ensembl"/>
</dbReference>
<dbReference type="CDD" id="cd00273">
    <property type="entry name" value="Chemokine_CXC"/>
    <property type="match status" value="1"/>
</dbReference>
<keyword evidence="6" id="KW-0732">Signal</keyword>
<keyword evidence="6" id="KW-0145">Chemotaxis</keyword>
<dbReference type="eggNOG" id="ENOG502TDRN">
    <property type="taxonomic scope" value="Eukaryota"/>
</dbReference>
<evidence type="ECO:0000313" key="9">
    <source>
        <dbReference type="Proteomes" id="UP000005225"/>
    </source>
</evidence>
<dbReference type="OMA" id="GKKYQKN"/>
<dbReference type="PROSITE" id="PS00471">
    <property type="entry name" value="SMALL_CYTOKINES_CXC"/>
    <property type="match status" value="1"/>
</dbReference>
<keyword evidence="4 6" id="KW-0964">Secreted</keyword>
<reference evidence="8" key="3">
    <citation type="submission" date="2025-09" db="UniProtKB">
        <authorList>
            <consortium name="Ensembl"/>
        </authorList>
    </citation>
    <scope>IDENTIFICATION</scope>
</reference>
<comment type="similarity">
    <text evidence="2 6">Belongs to the intercrine alpha (chemokine CxC) family.</text>
</comment>
<dbReference type="InterPro" id="IPR039809">
    <property type="entry name" value="Chemokine_b/g/d"/>
</dbReference>
<evidence type="ECO:0000256" key="3">
    <source>
        <dbReference type="ARBA" id="ARBA00022514"/>
    </source>
</evidence>
<dbReference type="GO" id="GO:0006955">
    <property type="term" value="P:immune response"/>
    <property type="evidence" value="ECO:0007669"/>
    <property type="project" value="InterPro"/>
</dbReference>
<dbReference type="Pfam" id="PF00048">
    <property type="entry name" value="IL8"/>
    <property type="match status" value="1"/>
</dbReference>
<feature type="domain" description="Chemokine interleukin-8-like" evidence="7">
    <location>
        <begin position="28"/>
        <end position="89"/>
    </location>
</feature>
<dbReference type="Proteomes" id="UP000005225">
    <property type="component" value="Unassembled WGS sequence"/>
</dbReference>
<sequence>MKKSGVPFLSSIIILALFGVQGTPVMRHGRCSCINPGQGTIHWQSLKELKQIAPSPSCGKTEIIAAMKNGDQLCLDPDSAAVKKLVKEWEKQISQKKKQKKGKKYQKTKKILRASSSKEDYIRDHFTNKYF</sequence>
<dbReference type="GO" id="GO:0051281">
    <property type="term" value="P:positive regulation of release of sequestered calcium ion into cytosol"/>
    <property type="evidence" value="ECO:0007669"/>
    <property type="project" value="Ensembl"/>
</dbReference>
<comment type="subcellular location">
    <subcellularLocation>
        <location evidence="1 6">Secreted</location>
    </subcellularLocation>
</comment>
<evidence type="ECO:0000256" key="6">
    <source>
        <dbReference type="RuleBase" id="RU361149"/>
    </source>
</evidence>
<dbReference type="GO" id="GO:0048248">
    <property type="term" value="F:CXCR3 chemokine receptor binding"/>
    <property type="evidence" value="ECO:0007669"/>
    <property type="project" value="Ensembl"/>
</dbReference>
<accession>H0X568</accession>
<evidence type="ECO:0000256" key="2">
    <source>
        <dbReference type="ARBA" id="ARBA00010665"/>
    </source>
</evidence>
<keyword evidence="9" id="KW-1185">Reference proteome</keyword>
<dbReference type="FunCoup" id="H0X568">
    <property type="interactions" value="635"/>
</dbReference>